<feature type="transmembrane region" description="Helical" evidence="10">
    <location>
        <begin position="23"/>
        <end position="42"/>
    </location>
</feature>
<proteinExistence type="inferred from homology"/>
<dbReference type="GO" id="GO:0005789">
    <property type="term" value="C:endoplasmic reticulum membrane"/>
    <property type="evidence" value="ECO:0007669"/>
    <property type="project" value="TreeGrafter"/>
</dbReference>
<keyword evidence="6 10" id="KW-1133">Transmembrane helix</keyword>
<feature type="compositionally biased region" description="Basic residues" evidence="9">
    <location>
        <begin position="68"/>
        <end position="78"/>
    </location>
</feature>
<evidence type="ECO:0000256" key="4">
    <source>
        <dbReference type="ARBA" id="ARBA00022692"/>
    </source>
</evidence>
<feature type="domain" description="Sphingomyelin synthase-like" evidence="11">
    <location>
        <begin position="199"/>
        <end position="268"/>
    </location>
</feature>
<evidence type="ECO:0000256" key="7">
    <source>
        <dbReference type="ARBA" id="ARBA00023098"/>
    </source>
</evidence>
<dbReference type="AlphaFoldDB" id="A0A9W7XFD9"/>
<keyword evidence="3" id="KW-0808">Transferase</keyword>
<accession>A0A9W7XFD9</accession>
<dbReference type="GO" id="GO:0033188">
    <property type="term" value="F:sphingomyelin synthase activity"/>
    <property type="evidence" value="ECO:0007669"/>
    <property type="project" value="TreeGrafter"/>
</dbReference>
<feature type="transmembrane region" description="Helical" evidence="10">
    <location>
        <begin position="252"/>
        <end position="269"/>
    </location>
</feature>
<evidence type="ECO:0000256" key="10">
    <source>
        <dbReference type="SAM" id="Phobius"/>
    </source>
</evidence>
<feature type="region of interest" description="Disordered" evidence="9">
    <location>
        <begin position="63"/>
        <end position="89"/>
    </location>
</feature>
<feature type="transmembrane region" description="Helical" evidence="10">
    <location>
        <begin position="113"/>
        <end position="134"/>
    </location>
</feature>
<feature type="transmembrane region" description="Helical" evidence="10">
    <location>
        <begin position="203"/>
        <end position="220"/>
    </location>
</feature>
<evidence type="ECO:0000256" key="5">
    <source>
        <dbReference type="ARBA" id="ARBA00022919"/>
    </source>
</evidence>
<feature type="transmembrane region" description="Helical" evidence="10">
    <location>
        <begin position="146"/>
        <end position="167"/>
    </location>
</feature>
<dbReference type="EMBL" id="JANBOH010000423">
    <property type="protein sequence ID" value="KAJ1642335.1"/>
    <property type="molecule type" value="Genomic_DNA"/>
</dbReference>
<evidence type="ECO:0000256" key="1">
    <source>
        <dbReference type="ARBA" id="ARBA00004141"/>
    </source>
</evidence>
<dbReference type="Proteomes" id="UP001145021">
    <property type="component" value="Unassembled WGS sequence"/>
</dbReference>
<evidence type="ECO:0000313" key="13">
    <source>
        <dbReference type="Proteomes" id="UP001145021"/>
    </source>
</evidence>
<dbReference type="InterPro" id="IPR045221">
    <property type="entry name" value="Sphingomyelin_synth-like"/>
</dbReference>
<evidence type="ECO:0000256" key="3">
    <source>
        <dbReference type="ARBA" id="ARBA00022679"/>
    </source>
</evidence>
<keyword evidence="4 10" id="KW-0812">Transmembrane</keyword>
<reference evidence="12" key="1">
    <citation type="submission" date="2022-07" db="EMBL/GenBank/DDBJ databases">
        <title>Phylogenomic reconstructions and comparative analyses of Kickxellomycotina fungi.</title>
        <authorList>
            <person name="Reynolds N.K."/>
            <person name="Stajich J.E."/>
            <person name="Barry K."/>
            <person name="Grigoriev I.V."/>
            <person name="Crous P."/>
            <person name="Smith M.E."/>
        </authorList>
    </citation>
    <scope>NUCLEOTIDE SEQUENCE</scope>
    <source>
        <strain evidence="12">NBRC 105413</strain>
    </source>
</reference>
<keyword evidence="13" id="KW-1185">Reference proteome</keyword>
<keyword evidence="7" id="KW-0443">Lipid metabolism</keyword>
<dbReference type="GO" id="GO:0047493">
    <property type="term" value="F:ceramide cholinephosphotransferase activity"/>
    <property type="evidence" value="ECO:0007669"/>
    <property type="project" value="TreeGrafter"/>
</dbReference>
<dbReference type="PANTHER" id="PTHR21290:SF25">
    <property type="entry name" value="SPHINGOMYELIN SYNTHASE-RELATED PROTEIN 1"/>
    <property type="match status" value="1"/>
</dbReference>
<evidence type="ECO:0000313" key="12">
    <source>
        <dbReference type="EMBL" id="KAJ1642335.1"/>
    </source>
</evidence>
<comment type="caution">
    <text evidence="12">The sequence shown here is derived from an EMBL/GenBank/DDBJ whole genome shotgun (WGS) entry which is preliminary data.</text>
</comment>
<dbReference type="GO" id="GO:0005886">
    <property type="term" value="C:plasma membrane"/>
    <property type="evidence" value="ECO:0007669"/>
    <property type="project" value="TreeGrafter"/>
</dbReference>
<organism evidence="12 13">
    <name type="scientific">Coemansia asiatica</name>
    <dbReference type="NCBI Taxonomy" id="1052880"/>
    <lineage>
        <taxon>Eukaryota</taxon>
        <taxon>Fungi</taxon>
        <taxon>Fungi incertae sedis</taxon>
        <taxon>Zoopagomycota</taxon>
        <taxon>Kickxellomycotina</taxon>
        <taxon>Kickxellomycetes</taxon>
        <taxon>Kickxellales</taxon>
        <taxon>Kickxellaceae</taxon>
        <taxon>Coemansia</taxon>
    </lineage>
</organism>
<gene>
    <name evidence="12" type="ORF">LPJ64_005817</name>
</gene>
<name>A0A9W7XFD9_9FUNG</name>
<comment type="similarity">
    <text evidence="2">Belongs to the sphingomyelin synthase family.</text>
</comment>
<evidence type="ECO:0000256" key="9">
    <source>
        <dbReference type="SAM" id="MobiDB-lite"/>
    </source>
</evidence>
<keyword evidence="8 10" id="KW-0472">Membrane</keyword>
<dbReference type="GO" id="GO:0000139">
    <property type="term" value="C:Golgi membrane"/>
    <property type="evidence" value="ECO:0007669"/>
    <property type="project" value="TreeGrafter"/>
</dbReference>
<dbReference type="PANTHER" id="PTHR21290">
    <property type="entry name" value="SPHINGOMYELIN SYNTHETASE"/>
    <property type="match status" value="1"/>
</dbReference>
<evidence type="ECO:0000256" key="6">
    <source>
        <dbReference type="ARBA" id="ARBA00022989"/>
    </source>
</evidence>
<feature type="transmembrane region" description="Helical" evidence="10">
    <location>
        <begin position="227"/>
        <end position="246"/>
    </location>
</feature>
<protein>
    <recommendedName>
        <fullName evidence="11">Sphingomyelin synthase-like domain-containing protein</fullName>
    </recommendedName>
</protein>
<keyword evidence="5" id="KW-0746">Sphingolipid metabolism</keyword>
<dbReference type="GO" id="GO:0046513">
    <property type="term" value="P:ceramide biosynthetic process"/>
    <property type="evidence" value="ECO:0007669"/>
    <property type="project" value="TreeGrafter"/>
</dbReference>
<comment type="subcellular location">
    <subcellularLocation>
        <location evidence="1">Membrane</location>
        <topology evidence="1">Multi-pass membrane protein</topology>
    </subcellularLocation>
</comment>
<sequence>MSFSIPRFRILAHIDWRDFVRELLHTGIAWGVLVMVVIWMAVCQEWSDMRWARTQPEFMGQVKPQSRSSRHGHWHGHVRGPDSSTSTPSPVYSIPLNDVVLSHLPYLEQHRGWISDLLVNTSALFCIIGNLLMARGWRARLVFLRRIAWVMAALYLMRSITISVTTMPPPVINCKPVIATDIDSMASIVWGMISGQTKECTDMVFSGHTVILSVSFLFWARYARHWGFVVYSAVHAVLGIASVLLVRYHYTLDVSLALILTFLVHHMYYRALERAIQRRLAADRRDRLCANEKECTDAPAAAAAAAVVMPIVGNGGFAYSRVGSEDNGHSGSSGIIREIFAHRSRSIESLPKTSLDSINKAELTLTANTPEQEPRRTTSDLVPPNVDLEKAQGAGLFPECYYSSLDAFCCAEGACGQHNRLLLINRPLSNCLSVVVAWMDGLHLR</sequence>
<dbReference type="InterPro" id="IPR025749">
    <property type="entry name" value="Sphingomyelin_synth-like_dom"/>
</dbReference>
<dbReference type="Pfam" id="PF14360">
    <property type="entry name" value="PAP2_C"/>
    <property type="match status" value="1"/>
</dbReference>
<evidence type="ECO:0000259" key="11">
    <source>
        <dbReference type="Pfam" id="PF14360"/>
    </source>
</evidence>
<evidence type="ECO:0000256" key="2">
    <source>
        <dbReference type="ARBA" id="ARBA00005441"/>
    </source>
</evidence>
<evidence type="ECO:0000256" key="8">
    <source>
        <dbReference type="ARBA" id="ARBA00023136"/>
    </source>
</evidence>